<name>A0ACC0V0S6_9HYPO</name>
<gene>
    <name evidence="1" type="ORF">N3K66_006277</name>
</gene>
<proteinExistence type="predicted"/>
<dbReference type="EMBL" id="CM047944">
    <property type="protein sequence ID" value="KAI9899816.1"/>
    <property type="molecule type" value="Genomic_DNA"/>
</dbReference>
<organism evidence="1 2">
    <name type="scientific">Trichothecium roseum</name>
    <dbReference type="NCBI Taxonomy" id="47278"/>
    <lineage>
        <taxon>Eukaryota</taxon>
        <taxon>Fungi</taxon>
        <taxon>Dikarya</taxon>
        <taxon>Ascomycota</taxon>
        <taxon>Pezizomycotina</taxon>
        <taxon>Sordariomycetes</taxon>
        <taxon>Hypocreomycetidae</taxon>
        <taxon>Hypocreales</taxon>
        <taxon>Hypocreales incertae sedis</taxon>
        <taxon>Trichothecium</taxon>
    </lineage>
</organism>
<evidence type="ECO:0000313" key="2">
    <source>
        <dbReference type="Proteomes" id="UP001163324"/>
    </source>
</evidence>
<comment type="caution">
    <text evidence="1">The sequence shown here is derived from an EMBL/GenBank/DDBJ whole genome shotgun (WGS) entry which is preliminary data.</text>
</comment>
<evidence type="ECO:0000313" key="1">
    <source>
        <dbReference type="EMBL" id="KAI9899816.1"/>
    </source>
</evidence>
<reference evidence="1" key="1">
    <citation type="submission" date="2022-10" db="EMBL/GenBank/DDBJ databases">
        <title>Complete Genome of Trichothecium roseum strain YXFP-22015, a Plant Pathogen Isolated from Citrus.</title>
        <authorList>
            <person name="Wang Y."/>
            <person name="Zhu L."/>
        </authorList>
    </citation>
    <scope>NUCLEOTIDE SEQUENCE</scope>
    <source>
        <strain evidence="1">YXFP-22015</strain>
    </source>
</reference>
<keyword evidence="2" id="KW-1185">Reference proteome</keyword>
<sequence length="756" mass="83914">MDLLQRLQTDLTSRGKQGYQLLGGDGSFASPKLALLWRRTSRPLIFLVVTALVVSMMSWSPGERRETVVENLKPDEPQVQSDNLGLDDTASDLFFEQELASWSTTHIEVAEPSQPTASQAEIEVDEEGAVEENAQPQPEEENAQETGASSTSSGKPLLDGHPQPAEEVASLKENKQQDHDIPEDVTETSILADGKEEAHGNVQPVLPETNADVEDARLEATEQPGATANEEQPGPDSHAGPQDNTAITNDPVTNIQEPAPDNQDPQGEPPKEQPLPDQDPPALPNSLQETPENRRLVILTPANGPSPNLCKFALSAIALGYPPPIIVNWGRDPHETSRWDGGPNLSKISGVARYLDAALREDAHPDERLRADDVVVVADAFDVWFQLPPQVLLQRYHAINDRAEARLRQTWPHDENTKPMPMRQTIVAAAQKRCWPSIEEGADLHCSELPPSPLREDLYGPDTDKDLSDEKVFSNVRPRYINGGVYVGAAGDLQRMFRRAFAKVDAETSKGVHLFSEQGVTGEILGEQEVWRSWRRGLAVPDSAAMGLAQRDFEYHIGLDYAQELSLATCHSEDDGSIVALNNQTDVDAHSAHRGISPVRVHGVPDDVRAAPNPLQGLVDQPPDWGDMPLFTNFYTESVPPLLHHNAWKDNLKERRVWWWDRTWFFPHLRALVQRNLQPAAPRPLATVVRTGSRTVTYWASRPDGGGRGKPRLLVDKAFAPLEEIEFDALCRSEDESVYSEKHWWDEVFRDGKGPI</sequence>
<protein>
    <submittedName>
        <fullName evidence="1">Uncharacterized protein</fullName>
    </submittedName>
</protein>
<dbReference type="Proteomes" id="UP001163324">
    <property type="component" value="Chromosome 5"/>
</dbReference>
<accession>A0ACC0V0S6</accession>